<dbReference type="EMBL" id="CAJJDN010000035">
    <property type="protein sequence ID" value="CAD8076842.1"/>
    <property type="molecule type" value="Genomic_DNA"/>
</dbReference>
<name>A0A8S1MDX4_9CILI</name>
<reference evidence="2" key="1">
    <citation type="submission" date="2021-01" db="EMBL/GenBank/DDBJ databases">
        <authorList>
            <consortium name="Genoscope - CEA"/>
            <person name="William W."/>
        </authorList>
    </citation>
    <scope>NUCLEOTIDE SEQUENCE</scope>
</reference>
<sequence>MEILNELFKKKAKKYQETNEREYTDLSDIQMMIQNTQRRQGLGFDEIDRRGKFEQPFVKKLKKDQIIKKQEKQQIEKEEPKQKEESGKKVENKISKNTIKIKKKQFVIM</sequence>
<proteinExistence type="predicted"/>
<organism evidence="2 3">
    <name type="scientific">Paramecium sonneborni</name>
    <dbReference type="NCBI Taxonomy" id="65129"/>
    <lineage>
        <taxon>Eukaryota</taxon>
        <taxon>Sar</taxon>
        <taxon>Alveolata</taxon>
        <taxon>Ciliophora</taxon>
        <taxon>Intramacronucleata</taxon>
        <taxon>Oligohymenophorea</taxon>
        <taxon>Peniculida</taxon>
        <taxon>Parameciidae</taxon>
        <taxon>Paramecium</taxon>
    </lineage>
</organism>
<accession>A0A8S1MDX4</accession>
<comment type="caution">
    <text evidence="2">The sequence shown here is derived from an EMBL/GenBank/DDBJ whole genome shotgun (WGS) entry which is preliminary data.</text>
</comment>
<keyword evidence="3" id="KW-1185">Reference proteome</keyword>
<evidence type="ECO:0000256" key="1">
    <source>
        <dbReference type="SAM" id="MobiDB-lite"/>
    </source>
</evidence>
<evidence type="ECO:0000313" key="2">
    <source>
        <dbReference type="EMBL" id="CAD8076842.1"/>
    </source>
</evidence>
<dbReference type="OrthoDB" id="310669at2759"/>
<feature type="region of interest" description="Disordered" evidence="1">
    <location>
        <begin position="69"/>
        <end position="91"/>
    </location>
</feature>
<dbReference type="AlphaFoldDB" id="A0A8S1MDX4"/>
<evidence type="ECO:0000313" key="3">
    <source>
        <dbReference type="Proteomes" id="UP000692954"/>
    </source>
</evidence>
<dbReference type="Proteomes" id="UP000692954">
    <property type="component" value="Unassembled WGS sequence"/>
</dbReference>
<protein>
    <submittedName>
        <fullName evidence="2">Uncharacterized protein</fullName>
    </submittedName>
</protein>
<gene>
    <name evidence="2" type="ORF">PSON_ATCC_30995.1.T0350196</name>
</gene>